<accession>A0A1F5C8A6</accession>
<dbReference type="AlphaFoldDB" id="A0A1F5C8A6"/>
<keyword evidence="1" id="KW-1133">Transmembrane helix</keyword>
<feature type="transmembrane region" description="Helical" evidence="1">
    <location>
        <begin position="36"/>
        <end position="56"/>
    </location>
</feature>
<organism evidence="2 3">
    <name type="scientific">Candidatus Azambacteria bacterium RIFCSPLOWO2_01_FULL_37_9</name>
    <dbReference type="NCBI Taxonomy" id="1797297"/>
    <lineage>
        <taxon>Bacteria</taxon>
        <taxon>Candidatus Azamiibacteriota</taxon>
    </lineage>
</organism>
<dbReference type="EMBL" id="MEYQ01000017">
    <property type="protein sequence ID" value="OGD39092.1"/>
    <property type="molecule type" value="Genomic_DNA"/>
</dbReference>
<name>A0A1F5C8A6_9BACT</name>
<evidence type="ECO:0000256" key="1">
    <source>
        <dbReference type="SAM" id="Phobius"/>
    </source>
</evidence>
<reference evidence="2 3" key="1">
    <citation type="journal article" date="2016" name="Nat. Commun.">
        <title>Thousands of microbial genomes shed light on interconnected biogeochemical processes in an aquifer system.</title>
        <authorList>
            <person name="Anantharaman K."/>
            <person name="Brown C.T."/>
            <person name="Hug L.A."/>
            <person name="Sharon I."/>
            <person name="Castelle C.J."/>
            <person name="Probst A.J."/>
            <person name="Thomas B.C."/>
            <person name="Singh A."/>
            <person name="Wilkins M.J."/>
            <person name="Karaoz U."/>
            <person name="Brodie E.L."/>
            <person name="Williams K.H."/>
            <person name="Hubbard S.S."/>
            <person name="Banfield J.F."/>
        </authorList>
    </citation>
    <scope>NUCLEOTIDE SEQUENCE [LARGE SCALE GENOMIC DNA]</scope>
</reference>
<feature type="transmembrane region" description="Helical" evidence="1">
    <location>
        <begin position="6"/>
        <end position="24"/>
    </location>
</feature>
<evidence type="ECO:0000313" key="2">
    <source>
        <dbReference type="EMBL" id="OGD39092.1"/>
    </source>
</evidence>
<proteinExistence type="predicted"/>
<evidence type="ECO:0000313" key="3">
    <source>
        <dbReference type="Proteomes" id="UP000177947"/>
    </source>
</evidence>
<sequence>MINFPYFNIHFSIILLGTGIFYLISDRGSSGKFFGGIFILSGSFLFGYLFLLNNYYGAPIEMARIKPLYEVQLEKRIDQSLSLVKTIDNIRKDDKRVVKDIPIEVREGDVFMIKRDGSVVIIKSPPNQH</sequence>
<keyword evidence="1" id="KW-0812">Transmembrane</keyword>
<dbReference type="Proteomes" id="UP000177947">
    <property type="component" value="Unassembled WGS sequence"/>
</dbReference>
<gene>
    <name evidence="2" type="ORF">A2907_01210</name>
</gene>
<comment type="caution">
    <text evidence="2">The sequence shown here is derived from an EMBL/GenBank/DDBJ whole genome shotgun (WGS) entry which is preliminary data.</text>
</comment>
<keyword evidence="1" id="KW-0472">Membrane</keyword>
<protein>
    <submittedName>
        <fullName evidence="2">Uncharacterized protein</fullName>
    </submittedName>
</protein>